<keyword evidence="4" id="KW-1133">Transmembrane helix</keyword>
<keyword evidence="4" id="KW-0812">Transmembrane</keyword>
<dbReference type="Proteomes" id="UP001315278">
    <property type="component" value="Unassembled WGS sequence"/>
</dbReference>
<protein>
    <recommendedName>
        <fullName evidence="2">histidine kinase</fullName>
        <ecNumber evidence="2">2.7.13.3</ecNumber>
    </recommendedName>
</protein>
<dbReference type="InterPro" id="IPR004358">
    <property type="entry name" value="Sig_transdc_His_kin-like_C"/>
</dbReference>
<keyword evidence="5" id="KW-0732">Signal</keyword>
<dbReference type="SUPFAM" id="SSF55874">
    <property type="entry name" value="ATPase domain of HSP90 chaperone/DNA topoisomerase II/histidine kinase"/>
    <property type="match status" value="1"/>
</dbReference>
<dbReference type="Gene3D" id="3.30.565.10">
    <property type="entry name" value="Histidine kinase-like ATPase, C-terminal domain"/>
    <property type="match status" value="1"/>
</dbReference>
<keyword evidence="4" id="KW-0472">Membrane</keyword>
<dbReference type="CDD" id="cd00082">
    <property type="entry name" value="HisKA"/>
    <property type="match status" value="1"/>
</dbReference>
<dbReference type="SMART" id="SM00387">
    <property type="entry name" value="HATPase_c"/>
    <property type="match status" value="1"/>
</dbReference>
<keyword evidence="7" id="KW-0418">Kinase</keyword>
<feature type="transmembrane region" description="Helical" evidence="4">
    <location>
        <begin position="343"/>
        <end position="364"/>
    </location>
</feature>
<dbReference type="InterPro" id="IPR005467">
    <property type="entry name" value="His_kinase_dom"/>
</dbReference>
<accession>A0ABS5FDH0</accession>
<keyword evidence="3" id="KW-0597">Phosphoprotein</keyword>
<dbReference type="InterPro" id="IPR036890">
    <property type="entry name" value="HATPase_C_sf"/>
</dbReference>
<gene>
    <name evidence="7" type="ORF">JQ615_05460</name>
</gene>
<dbReference type="Pfam" id="PF00512">
    <property type="entry name" value="HisKA"/>
    <property type="match status" value="1"/>
</dbReference>
<feature type="chain" id="PRO_5046660342" description="histidine kinase" evidence="5">
    <location>
        <begin position="26"/>
        <end position="613"/>
    </location>
</feature>
<keyword evidence="8" id="KW-1185">Reference proteome</keyword>
<evidence type="ECO:0000256" key="5">
    <source>
        <dbReference type="SAM" id="SignalP"/>
    </source>
</evidence>
<comment type="caution">
    <text evidence="7">The sequence shown here is derived from an EMBL/GenBank/DDBJ whole genome shotgun (WGS) entry which is preliminary data.</text>
</comment>
<dbReference type="Gene3D" id="1.10.287.130">
    <property type="match status" value="1"/>
</dbReference>
<dbReference type="PANTHER" id="PTHR43065">
    <property type="entry name" value="SENSOR HISTIDINE KINASE"/>
    <property type="match status" value="1"/>
</dbReference>
<sequence>MHRLSSSVRVVLFLLAISTGPVALAADGKQVLLLHSFGTEMRPWSDYARGIREELNRQSPWPLTITDQSVISARYSNSKLEKPFVEYLAALFAEQTPDVIVSVGAPAAAFVQRNRGQLFLSTPIVLTTLESRRIQYSSLTRNDVVVPIQIDYKAVIANILKVLPDTRHIAVVNGTSPNEKFWSNLIHEEAARLSHHVEFIFWDSLSFDDISKEAARLPPHSAIIWEGMSVDAAGVVHDGNDAFKTLHAVANAPIFGYTEPLIGQGIVGGPFNAVYDTSRTAAAVVVRILGGETPSDIRVPPLPFSTPRFDWREIKRWGISESRLPLGSEIVFRDRTAWQQYRWQIAMISTVVLLQAVLICVLLFERRRRQVAEVQARQRSAELAHINRYSMAGELTTTIAHELNQPLGAILTNAEAAEVLIKSTSPDLDEVAEILADIRRDDQRANDVIGRLRSLLRREPLEFKRIDFNDVARDTLQFLAALAIARKADLANLIGLTPLPIRGDVVQLQQVILNLIVNAMDAMSDVSIADRRITISSARDGNAAEVSVSDLGPGIPKEKLKDVFEPFFTTKPHGMGMGLSIARTIVEAHGGRLFAENSAKGGVTFYVRIPLAE</sequence>
<dbReference type="InterPro" id="IPR003594">
    <property type="entry name" value="HATPase_dom"/>
</dbReference>
<organism evidence="7 8">
    <name type="scientific">Bradyrhizobium jicamae</name>
    <dbReference type="NCBI Taxonomy" id="280332"/>
    <lineage>
        <taxon>Bacteria</taxon>
        <taxon>Pseudomonadati</taxon>
        <taxon>Pseudomonadota</taxon>
        <taxon>Alphaproteobacteria</taxon>
        <taxon>Hyphomicrobiales</taxon>
        <taxon>Nitrobacteraceae</taxon>
        <taxon>Bradyrhizobium</taxon>
    </lineage>
</organism>
<evidence type="ECO:0000256" key="3">
    <source>
        <dbReference type="ARBA" id="ARBA00022553"/>
    </source>
</evidence>
<proteinExistence type="predicted"/>
<reference evidence="8" key="1">
    <citation type="journal article" date="2021" name="ISME J.">
        <title>Evolutionary origin and ecological implication of a unique nif island in free-living Bradyrhizobium lineages.</title>
        <authorList>
            <person name="Tao J."/>
        </authorList>
    </citation>
    <scope>NUCLEOTIDE SEQUENCE [LARGE SCALE GENOMIC DNA]</scope>
    <source>
        <strain evidence="8">SZCCT0434</strain>
    </source>
</reference>
<evidence type="ECO:0000313" key="8">
    <source>
        <dbReference type="Proteomes" id="UP001315278"/>
    </source>
</evidence>
<evidence type="ECO:0000256" key="2">
    <source>
        <dbReference type="ARBA" id="ARBA00012438"/>
    </source>
</evidence>
<dbReference type="Gene3D" id="3.40.50.2300">
    <property type="match status" value="2"/>
</dbReference>
<evidence type="ECO:0000259" key="6">
    <source>
        <dbReference type="PROSITE" id="PS50109"/>
    </source>
</evidence>
<comment type="catalytic activity">
    <reaction evidence="1">
        <text>ATP + protein L-histidine = ADP + protein N-phospho-L-histidine.</text>
        <dbReference type="EC" id="2.7.13.3"/>
    </reaction>
</comment>
<name>A0ABS5FDH0_9BRAD</name>
<dbReference type="InterPro" id="IPR003661">
    <property type="entry name" value="HisK_dim/P_dom"/>
</dbReference>
<keyword evidence="7" id="KW-0808">Transferase</keyword>
<dbReference type="PROSITE" id="PS50109">
    <property type="entry name" value="HIS_KIN"/>
    <property type="match status" value="1"/>
</dbReference>
<dbReference type="Pfam" id="PF02518">
    <property type="entry name" value="HATPase_c"/>
    <property type="match status" value="1"/>
</dbReference>
<dbReference type="SMART" id="SM00388">
    <property type="entry name" value="HisKA"/>
    <property type="match status" value="1"/>
</dbReference>
<evidence type="ECO:0000313" key="7">
    <source>
        <dbReference type="EMBL" id="MBR0794838.1"/>
    </source>
</evidence>
<dbReference type="GO" id="GO:0016301">
    <property type="term" value="F:kinase activity"/>
    <property type="evidence" value="ECO:0007669"/>
    <property type="project" value="UniProtKB-KW"/>
</dbReference>
<feature type="domain" description="Histidine kinase" evidence="6">
    <location>
        <begin position="398"/>
        <end position="613"/>
    </location>
</feature>
<dbReference type="PANTHER" id="PTHR43065:SF42">
    <property type="entry name" value="TWO-COMPONENT SENSOR PPRA"/>
    <property type="match status" value="1"/>
</dbReference>
<dbReference type="PRINTS" id="PR00344">
    <property type="entry name" value="BCTRLSENSOR"/>
</dbReference>
<evidence type="ECO:0000256" key="1">
    <source>
        <dbReference type="ARBA" id="ARBA00000085"/>
    </source>
</evidence>
<dbReference type="EC" id="2.7.13.3" evidence="2"/>
<evidence type="ECO:0000256" key="4">
    <source>
        <dbReference type="SAM" id="Phobius"/>
    </source>
</evidence>
<dbReference type="SUPFAM" id="SSF47384">
    <property type="entry name" value="Homodimeric domain of signal transducing histidine kinase"/>
    <property type="match status" value="1"/>
</dbReference>
<dbReference type="EMBL" id="JAFCJH010000004">
    <property type="protein sequence ID" value="MBR0794838.1"/>
    <property type="molecule type" value="Genomic_DNA"/>
</dbReference>
<feature type="signal peptide" evidence="5">
    <location>
        <begin position="1"/>
        <end position="25"/>
    </location>
</feature>
<dbReference type="InterPro" id="IPR036097">
    <property type="entry name" value="HisK_dim/P_sf"/>
</dbReference>